<dbReference type="EMBL" id="CP021376">
    <property type="protein sequence ID" value="ART80802.1"/>
    <property type="molecule type" value="Genomic_DNA"/>
</dbReference>
<reference evidence="4" key="1">
    <citation type="submission" date="2017-05" db="EMBL/GenBank/DDBJ databases">
        <authorList>
            <person name="Sung H."/>
        </authorList>
    </citation>
    <scope>NUCLEOTIDE SEQUENCE [LARGE SCALE GENOMIC DNA]</scope>
    <source>
        <strain evidence="4">AMac2203</strain>
    </source>
</reference>
<organism evidence="3 4">
    <name type="scientific">Oceanisphaera avium</name>
    <dbReference type="NCBI Taxonomy" id="1903694"/>
    <lineage>
        <taxon>Bacteria</taxon>
        <taxon>Pseudomonadati</taxon>
        <taxon>Pseudomonadota</taxon>
        <taxon>Gammaproteobacteria</taxon>
        <taxon>Aeromonadales</taxon>
        <taxon>Aeromonadaceae</taxon>
        <taxon>Oceanisphaera</taxon>
    </lineage>
</organism>
<keyword evidence="4" id="KW-1185">Reference proteome</keyword>
<name>A0A1Y0CZP1_9GAMM</name>
<dbReference type="RefSeq" id="WP_086964763.1">
    <property type="nucleotide sequence ID" value="NZ_CP021376.1"/>
</dbReference>
<dbReference type="PANTHER" id="PTHR23088:SF27">
    <property type="entry name" value="DEAMINATED GLUTATHIONE AMIDASE"/>
    <property type="match status" value="1"/>
</dbReference>
<gene>
    <name evidence="3" type="ORF">CBP12_12090</name>
</gene>
<keyword evidence="1 3" id="KW-0378">Hydrolase</keyword>
<dbReference type="KEGG" id="ocm:CBP12_12090"/>
<dbReference type="InterPro" id="IPR045254">
    <property type="entry name" value="Nit1/2_C-N_Hydrolase"/>
</dbReference>
<accession>A0A1Y0CZP1</accession>
<dbReference type="PROSITE" id="PS50263">
    <property type="entry name" value="CN_HYDROLASE"/>
    <property type="match status" value="1"/>
</dbReference>
<dbReference type="Gene3D" id="3.60.110.10">
    <property type="entry name" value="Carbon-nitrogen hydrolase"/>
    <property type="match status" value="1"/>
</dbReference>
<feature type="domain" description="CN hydrolase" evidence="2">
    <location>
        <begin position="1"/>
        <end position="248"/>
    </location>
</feature>
<dbReference type="InterPro" id="IPR036526">
    <property type="entry name" value="C-N_Hydrolase_sf"/>
</dbReference>
<dbReference type="AlphaFoldDB" id="A0A1Y0CZP1"/>
<evidence type="ECO:0000256" key="1">
    <source>
        <dbReference type="ARBA" id="ARBA00022801"/>
    </source>
</evidence>
<dbReference type="Proteomes" id="UP000243793">
    <property type="component" value="Chromosome"/>
</dbReference>
<dbReference type="GO" id="GO:0016811">
    <property type="term" value="F:hydrolase activity, acting on carbon-nitrogen (but not peptide) bonds, in linear amides"/>
    <property type="evidence" value="ECO:0007669"/>
    <property type="project" value="InterPro"/>
</dbReference>
<evidence type="ECO:0000313" key="4">
    <source>
        <dbReference type="Proteomes" id="UP000243793"/>
    </source>
</evidence>
<evidence type="ECO:0000259" key="2">
    <source>
        <dbReference type="PROSITE" id="PS50263"/>
    </source>
</evidence>
<dbReference type="InterPro" id="IPR003010">
    <property type="entry name" value="C-N_Hydrolase"/>
</dbReference>
<evidence type="ECO:0000313" key="3">
    <source>
        <dbReference type="EMBL" id="ART80802.1"/>
    </source>
</evidence>
<proteinExistence type="predicted"/>
<protein>
    <submittedName>
        <fullName evidence="3">Amidohydrolase</fullName>
    </submittedName>
</protein>
<dbReference type="Pfam" id="PF00795">
    <property type="entry name" value="CN_hydrolase"/>
    <property type="match status" value="1"/>
</dbReference>
<dbReference type="PANTHER" id="PTHR23088">
    <property type="entry name" value="NITRILASE-RELATED"/>
    <property type="match status" value="1"/>
</dbReference>
<dbReference type="SUPFAM" id="SSF56317">
    <property type="entry name" value="Carbon-nitrogen hydrolase"/>
    <property type="match status" value="1"/>
</dbReference>
<sequence>MQLVALQMHASSIWADNRCTLASLLEQLPSARPLLVLLPENAVVFGNREAVLSHAEYLGEGPIQAQFSDWAKQHNIWLVVGSMPTHIEHQDAIHATSLVYNEQGQRVGHYHKLHLFDVDVADSQGRYRESDTFSAGEELCLIDSPFGRLGLSICYDLRFAHLYNALREQGAEILLVPAAFTQVTGQAHWQPLLQARAIENQCYVIAAGLVGEQGSRPTWGHSMIIDPWGEIKASLATGSGLVTCPLDSAHLMNIRRQMPVAEHARFSTTWRNK</sequence>
<dbReference type="OrthoDB" id="9811121at2"/>
<dbReference type="CDD" id="cd07572">
    <property type="entry name" value="nit"/>
    <property type="match status" value="1"/>
</dbReference>